<reference key="2">
    <citation type="submission" date="2011-10" db="EMBL/GenBank/DDBJ databases">
        <title>The genome and transcriptome sequence of Clonorchis sinensis provide insights into the carcinogenic liver fluke.</title>
        <authorList>
            <person name="Wang X."/>
            <person name="Huang Y."/>
            <person name="Chen W."/>
            <person name="Liu H."/>
            <person name="Guo L."/>
            <person name="Chen Y."/>
            <person name="Luo F."/>
            <person name="Zhou W."/>
            <person name="Sun J."/>
            <person name="Mao Q."/>
            <person name="Liang P."/>
            <person name="Zhou C."/>
            <person name="Tian Y."/>
            <person name="Men J."/>
            <person name="Lv X."/>
            <person name="Huang L."/>
            <person name="Zhou J."/>
            <person name="Hu Y."/>
            <person name="Li R."/>
            <person name="Zhang F."/>
            <person name="Lei H."/>
            <person name="Li X."/>
            <person name="Hu X."/>
            <person name="Liang C."/>
            <person name="Xu J."/>
            <person name="Wu Z."/>
            <person name="Yu X."/>
        </authorList>
    </citation>
    <scope>NUCLEOTIDE SEQUENCE</scope>
    <source>
        <strain>Henan</strain>
    </source>
</reference>
<evidence type="ECO:0000313" key="3">
    <source>
        <dbReference type="EMBL" id="GAA56699.1"/>
    </source>
</evidence>
<keyword evidence="2" id="KW-0812">Transmembrane</keyword>
<evidence type="ECO:0000313" key="4">
    <source>
        <dbReference type="Proteomes" id="UP000008909"/>
    </source>
</evidence>
<gene>
    <name evidence="3" type="ORF">CLF_111383</name>
</gene>
<keyword evidence="4" id="KW-1185">Reference proteome</keyword>
<keyword evidence="2" id="KW-1133">Transmembrane helix</keyword>
<feature type="non-terminal residue" evidence="3">
    <location>
        <position position="1"/>
    </location>
</feature>
<feature type="transmembrane region" description="Helical" evidence="2">
    <location>
        <begin position="43"/>
        <end position="66"/>
    </location>
</feature>
<dbReference type="SUPFAM" id="SSF56219">
    <property type="entry name" value="DNase I-like"/>
    <property type="match status" value="1"/>
</dbReference>
<dbReference type="PANTHER" id="PTHR33395:SF22">
    <property type="entry name" value="REVERSE TRANSCRIPTASE DOMAIN-CONTAINING PROTEIN"/>
    <property type="match status" value="1"/>
</dbReference>
<dbReference type="Proteomes" id="UP000008909">
    <property type="component" value="Unassembled WGS sequence"/>
</dbReference>
<dbReference type="EMBL" id="DF144345">
    <property type="protein sequence ID" value="GAA56699.1"/>
    <property type="molecule type" value="Genomic_DNA"/>
</dbReference>
<reference evidence="3" key="1">
    <citation type="journal article" date="2011" name="Genome Biol.">
        <title>The draft genome of the carcinogenic human liver fluke Clonorchis sinensis.</title>
        <authorList>
            <person name="Wang X."/>
            <person name="Chen W."/>
            <person name="Huang Y."/>
            <person name="Sun J."/>
            <person name="Men J."/>
            <person name="Liu H."/>
            <person name="Luo F."/>
            <person name="Guo L."/>
            <person name="Lv X."/>
            <person name="Deng C."/>
            <person name="Zhou C."/>
            <person name="Fan Y."/>
            <person name="Li X."/>
            <person name="Huang L."/>
            <person name="Hu Y."/>
            <person name="Liang C."/>
            <person name="Hu X."/>
            <person name="Xu J."/>
            <person name="Yu X."/>
        </authorList>
    </citation>
    <scope>NUCLEOTIDE SEQUENCE [LARGE SCALE GENOMIC DNA]</scope>
    <source>
        <strain evidence="3">Henan</strain>
    </source>
</reference>
<protein>
    <submittedName>
        <fullName evidence="3">Uncharacterized protein</fullName>
    </submittedName>
</protein>
<evidence type="ECO:0000256" key="1">
    <source>
        <dbReference type="SAM" id="MobiDB-lite"/>
    </source>
</evidence>
<feature type="region of interest" description="Disordered" evidence="1">
    <location>
        <begin position="312"/>
        <end position="350"/>
    </location>
</feature>
<dbReference type="GO" id="GO:0031012">
    <property type="term" value="C:extracellular matrix"/>
    <property type="evidence" value="ECO:0007669"/>
    <property type="project" value="TreeGrafter"/>
</dbReference>
<organism evidence="3 4">
    <name type="scientific">Clonorchis sinensis</name>
    <name type="common">Chinese liver fluke</name>
    <dbReference type="NCBI Taxonomy" id="79923"/>
    <lineage>
        <taxon>Eukaryota</taxon>
        <taxon>Metazoa</taxon>
        <taxon>Spiralia</taxon>
        <taxon>Lophotrochozoa</taxon>
        <taxon>Platyhelminthes</taxon>
        <taxon>Trematoda</taxon>
        <taxon>Digenea</taxon>
        <taxon>Opisthorchiida</taxon>
        <taxon>Opisthorchiata</taxon>
        <taxon>Opisthorchiidae</taxon>
        <taxon>Clonorchis</taxon>
    </lineage>
</organism>
<dbReference type="Gene3D" id="3.60.10.10">
    <property type="entry name" value="Endonuclease/exonuclease/phosphatase"/>
    <property type="match status" value="1"/>
</dbReference>
<keyword evidence="2" id="KW-0472">Membrane</keyword>
<accession>G7YUR9</accession>
<dbReference type="GO" id="GO:0061343">
    <property type="term" value="P:cell adhesion involved in heart morphogenesis"/>
    <property type="evidence" value="ECO:0007669"/>
    <property type="project" value="TreeGrafter"/>
</dbReference>
<name>G7YUR9_CLOSI</name>
<dbReference type="GO" id="GO:0007508">
    <property type="term" value="P:larval heart development"/>
    <property type="evidence" value="ECO:0007669"/>
    <property type="project" value="TreeGrafter"/>
</dbReference>
<evidence type="ECO:0000256" key="2">
    <source>
        <dbReference type="SAM" id="Phobius"/>
    </source>
</evidence>
<dbReference type="PANTHER" id="PTHR33395">
    <property type="entry name" value="TRANSCRIPTASE, PUTATIVE-RELATED-RELATED"/>
    <property type="match status" value="1"/>
</dbReference>
<dbReference type="InterPro" id="IPR036691">
    <property type="entry name" value="Endo/exonu/phosph_ase_sf"/>
</dbReference>
<sequence>VKKDASSLQCVQCGHFFNRYVRTRDGVHRTNEIAKRDDVQAGFLIIALRSFVLVCMASVSTIANLITPIAFPDTPSPTKTTRFHRGSNHLGSTLILDLSADCELRFTVVQAIAAGALEDTNTKGKAASTKVDNGLSSMDERLALSIQGPFVAKVVIQLSGVAIKAVTAPLVDRRMRESRMVTRKLKQTNFQGSSQAFLPKCQTEGLGAGRQQKTKDQAFIRESPTTTEDATLTACSSTMSKATCPIVDSLVAHNPDSQRQKPDNSVPENPTYTDFATLIADDKKGKRSQRPKELQIAAIEIFDNEVKNYVPQRQGASASRSPMRKNPPGNEQQLQETPRQEADKFAAEVPSKPWTQNWHTAIKSAILSGSTPLGSPPSETAEIVLKCLSTKCLSLFNKFRDIRKSVCLERPSILVLTEAWLTPDVSDAEISIAGHSTFRADSIRGKAGGGALYLLAALSDTLVHLFVMHCGFKPRCVRPILFSVWSTVTRQVHRKTTSSSYKLLSNFRPATTLRIFLIGDFNAPKASWVEVQRIGSSRYFASTLTKVVQQSAWAHHVLAPSRYGTGQLPSLLDLVIVNRRHFVDQVLIKAPLGHSDHCVQIVGFIRYWARDPKSQIWIRNFCLADFSEIRIFLDQLEFGPTCIVQKMHGADVGFVPKKPMRSRTYQKGSASSGDSFHQ</sequence>
<feature type="region of interest" description="Disordered" evidence="1">
    <location>
        <begin position="253"/>
        <end position="272"/>
    </location>
</feature>
<dbReference type="AlphaFoldDB" id="G7YUR9"/>
<proteinExistence type="predicted"/>